<name>A0A6I5RXY2_9PSED</name>
<sequence>LAQEFQPGQIWSYKTRPNEQASTLTILKVEHYADMGDVLHVRVDGFQMPNARAEGSYSAMPHMPFAKSAIEASITSLKGKGPVPDFAQGYAFWKAGYIAGNAGVFTTPVDQALNQLWRADWAQADASESSE</sequence>
<evidence type="ECO:0000313" key="1">
    <source>
        <dbReference type="EMBL" id="NES12138.1"/>
    </source>
</evidence>
<reference evidence="1 2" key="1">
    <citation type="submission" date="2020-02" db="EMBL/GenBank/DDBJ databases">
        <title>Broccoli isolated Pseudomonas sp.</title>
        <authorList>
            <person name="Fujikawa T."/>
            <person name="Sawada H."/>
        </authorList>
    </citation>
    <scope>NUCLEOTIDE SEQUENCE [LARGE SCALE GENOMIC DNA]</scope>
    <source>
        <strain evidence="1 2">JCM 32154</strain>
    </source>
</reference>
<protein>
    <submittedName>
        <fullName evidence="1">Uncharacterized protein</fullName>
    </submittedName>
</protein>
<dbReference type="EMBL" id="JAAHBT010000505">
    <property type="protein sequence ID" value="NES12138.1"/>
    <property type="molecule type" value="Genomic_DNA"/>
</dbReference>
<evidence type="ECO:0000313" key="2">
    <source>
        <dbReference type="Proteomes" id="UP000471751"/>
    </source>
</evidence>
<dbReference type="Proteomes" id="UP000471751">
    <property type="component" value="Unassembled WGS sequence"/>
</dbReference>
<dbReference type="AlphaFoldDB" id="A0A6I5RXY2"/>
<keyword evidence="2" id="KW-1185">Reference proteome</keyword>
<accession>A0A6I5RXY2</accession>
<gene>
    <name evidence="1" type="ORF">G3O07_24325</name>
</gene>
<comment type="caution">
    <text evidence="1">The sequence shown here is derived from an EMBL/GenBank/DDBJ whole genome shotgun (WGS) entry which is preliminary data.</text>
</comment>
<organism evidence="1 2">
    <name type="scientific">Pseudomonas laurentiana</name>
    <dbReference type="NCBI Taxonomy" id="2364649"/>
    <lineage>
        <taxon>Bacteria</taxon>
        <taxon>Pseudomonadati</taxon>
        <taxon>Pseudomonadota</taxon>
        <taxon>Gammaproteobacteria</taxon>
        <taxon>Pseudomonadales</taxon>
        <taxon>Pseudomonadaceae</taxon>
        <taxon>Pseudomonas</taxon>
    </lineage>
</organism>
<proteinExistence type="predicted"/>
<feature type="non-terminal residue" evidence="1">
    <location>
        <position position="1"/>
    </location>
</feature>